<dbReference type="InterPro" id="IPR051254">
    <property type="entry name" value="PPP1R15"/>
</dbReference>
<dbReference type="AlphaFoldDB" id="A0A9N9MQY7"/>
<gene>
    <name evidence="2" type="ORF">CEUTPL_LOCUS8677</name>
</gene>
<sequence>MVLGIIVVAFRITIKEEKMWSSCMAPQGHNCPSSLLSRSQNGAYKQQNREFGLFVNSIPLSSAKSFKNPNFLNDFKNHCHIIDKIREKCPEVIPKFEQVHQQQPTFTSSLSSMCVDSDNNMISKKQRKREHHKGKKHMHAGKKSKQLSQKKEIKELMQIDSSQDVANFSMSMDISFSQNPQEEPHNFILADFIAQKPLKAHPPLRKTDPIHIPISKGAEMFVMISPSPSSKNFTQFSLTDSEDSFIVFEKSDDDDDDNEEEPEEQSLINIKKVQRQKYPSVCESEDSFIVFDGGDEETDDDTSFLSSSEEESSSEDEEASKFDEVDCSAAHTSYSQTDRTRDKKKVRFVSDEKLCEVHSMIKWSFAYQSARKGPWEMYARDRCRFKDRILRVEWDIKNIFNRKHRERIYKERFENFK</sequence>
<feature type="region of interest" description="Disordered" evidence="1">
    <location>
        <begin position="290"/>
        <end position="322"/>
    </location>
</feature>
<reference evidence="2" key="1">
    <citation type="submission" date="2022-01" db="EMBL/GenBank/DDBJ databases">
        <authorList>
            <person name="King R."/>
        </authorList>
    </citation>
    <scope>NUCLEOTIDE SEQUENCE</scope>
</reference>
<evidence type="ECO:0000313" key="3">
    <source>
        <dbReference type="Proteomes" id="UP001152799"/>
    </source>
</evidence>
<dbReference type="PANTHER" id="PTHR16489">
    <property type="entry name" value="GH11727P"/>
    <property type="match status" value="1"/>
</dbReference>
<evidence type="ECO:0000313" key="2">
    <source>
        <dbReference type="EMBL" id="CAG9768130.1"/>
    </source>
</evidence>
<dbReference type="OrthoDB" id="5976067at2759"/>
<dbReference type="Proteomes" id="UP001152799">
    <property type="component" value="Chromosome 4"/>
</dbReference>
<dbReference type="GO" id="GO:0000164">
    <property type="term" value="C:protein phosphatase type 1 complex"/>
    <property type="evidence" value="ECO:0007669"/>
    <property type="project" value="TreeGrafter"/>
</dbReference>
<accession>A0A9N9MQY7</accession>
<evidence type="ECO:0008006" key="4">
    <source>
        <dbReference type="Google" id="ProtNLM"/>
    </source>
</evidence>
<dbReference type="PANTHER" id="PTHR16489:SF12">
    <property type="entry name" value="GH11727P"/>
    <property type="match status" value="1"/>
</dbReference>
<organism evidence="2 3">
    <name type="scientific">Ceutorhynchus assimilis</name>
    <name type="common">cabbage seed weevil</name>
    <dbReference type="NCBI Taxonomy" id="467358"/>
    <lineage>
        <taxon>Eukaryota</taxon>
        <taxon>Metazoa</taxon>
        <taxon>Ecdysozoa</taxon>
        <taxon>Arthropoda</taxon>
        <taxon>Hexapoda</taxon>
        <taxon>Insecta</taxon>
        <taxon>Pterygota</taxon>
        <taxon>Neoptera</taxon>
        <taxon>Endopterygota</taxon>
        <taxon>Coleoptera</taxon>
        <taxon>Polyphaga</taxon>
        <taxon>Cucujiformia</taxon>
        <taxon>Curculionidae</taxon>
        <taxon>Ceutorhynchinae</taxon>
        <taxon>Ceutorhynchus</taxon>
    </lineage>
</organism>
<evidence type="ECO:0000256" key="1">
    <source>
        <dbReference type="SAM" id="MobiDB-lite"/>
    </source>
</evidence>
<feature type="region of interest" description="Disordered" evidence="1">
    <location>
        <begin position="125"/>
        <end position="149"/>
    </location>
</feature>
<dbReference type="EMBL" id="OU892280">
    <property type="protein sequence ID" value="CAG9768130.1"/>
    <property type="molecule type" value="Genomic_DNA"/>
</dbReference>
<dbReference type="GO" id="GO:0034976">
    <property type="term" value="P:response to endoplasmic reticulum stress"/>
    <property type="evidence" value="ECO:0007669"/>
    <property type="project" value="TreeGrafter"/>
</dbReference>
<feature type="compositionally biased region" description="Acidic residues" evidence="1">
    <location>
        <begin position="293"/>
        <end position="318"/>
    </location>
</feature>
<keyword evidence="3" id="KW-1185">Reference proteome</keyword>
<proteinExistence type="predicted"/>
<name>A0A9N9MQY7_9CUCU</name>
<dbReference type="GO" id="GO:0005783">
    <property type="term" value="C:endoplasmic reticulum"/>
    <property type="evidence" value="ECO:0007669"/>
    <property type="project" value="TreeGrafter"/>
</dbReference>
<protein>
    <recommendedName>
        <fullName evidence="4">Protein phosphatase 1 regulatory subunit 15A/B C-terminal domain-containing protein</fullName>
    </recommendedName>
</protein>
<dbReference type="GO" id="GO:0019888">
    <property type="term" value="F:protein phosphatase regulator activity"/>
    <property type="evidence" value="ECO:0007669"/>
    <property type="project" value="TreeGrafter"/>
</dbReference>
<feature type="compositionally biased region" description="Basic residues" evidence="1">
    <location>
        <begin position="125"/>
        <end position="145"/>
    </location>
</feature>